<evidence type="ECO:0000313" key="2">
    <source>
        <dbReference type="EMBL" id="KAF9499490.1"/>
    </source>
</evidence>
<dbReference type="EMBL" id="MU154531">
    <property type="protein sequence ID" value="KAF9499490.1"/>
    <property type="molecule type" value="Genomic_DNA"/>
</dbReference>
<evidence type="ECO:0000256" key="1">
    <source>
        <dbReference type="SAM" id="MobiDB-lite"/>
    </source>
</evidence>
<proteinExistence type="predicted"/>
<dbReference type="OrthoDB" id="3058840at2759"/>
<protein>
    <submittedName>
        <fullName evidence="2">Uncharacterized protein</fullName>
    </submittedName>
</protein>
<accession>A0A9P6A3P6</accession>
<dbReference type="AlphaFoldDB" id="A0A9P6A3P6"/>
<gene>
    <name evidence="2" type="ORF">BDN71DRAFT_117730</name>
</gene>
<reference evidence="2" key="1">
    <citation type="submission" date="2020-11" db="EMBL/GenBank/DDBJ databases">
        <authorList>
            <consortium name="DOE Joint Genome Institute"/>
            <person name="Ahrendt S."/>
            <person name="Riley R."/>
            <person name="Andreopoulos W."/>
            <person name="Labutti K."/>
            <person name="Pangilinan J."/>
            <person name="Ruiz-Duenas F.J."/>
            <person name="Barrasa J.M."/>
            <person name="Sanchez-Garcia M."/>
            <person name="Camarero S."/>
            <person name="Miyauchi S."/>
            <person name="Serrano A."/>
            <person name="Linde D."/>
            <person name="Babiker R."/>
            <person name="Drula E."/>
            <person name="Ayuso-Fernandez I."/>
            <person name="Pacheco R."/>
            <person name="Padilla G."/>
            <person name="Ferreira P."/>
            <person name="Barriuso J."/>
            <person name="Kellner H."/>
            <person name="Castanera R."/>
            <person name="Alfaro M."/>
            <person name="Ramirez L."/>
            <person name="Pisabarro A.G."/>
            <person name="Kuo A."/>
            <person name="Tritt A."/>
            <person name="Lipzen A."/>
            <person name="He G."/>
            <person name="Yan M."/>
            <person name="Ng V."/>
            <person name="Cullen D."/>
            <person name="Martin F."/>
            <person name="Rosso M.-N."/>
            <person name="Henrissat B."/>
            <person name="Hibbett D."/>
            <person name="Martinez A.T."/>
            <person name="Grigoriev I.V."/>
        </authorList>
    </citation>
    <scope>NUCLEOTIDE SEQUENCE</scope>
    <source>
        <strain evidence="2">ATCC 90797</strain>
    </source>
</reference>
<comment type="caution">
    <text evidence="2">The sequence shown here is derived from an EMBL/GenBank/DDBJ whole genome shotgun (WGS) entry which is preliminary data.</text>
</comment>
<evidence type="ECO:0000313" key="3">
    <source>
        <dbReference type="Proteomes" id="UP000807025"/>
    </source>
</evidence>
<feature type="region of interest" description="Disordered" evidence="1">
    <location>
        <begin position="1"/>
        <end position="33"/>
    </location>
</feature>
<keyword evidence="3" id="KW-1185">Reference proteome</keyword>
<dbReference type="Proteomes" id="UP000807025">
    <property type="component" value="Unassembled WGS sequence"/>
</dbReference>
<name>A0A9P6A3P6_PLEER</name>
<sequence>MSARHNQEEEPNPFTQHPGDVQDPSNPSTSHIDAARRAHFILEFKRRPFPSLKSMKEDAEKPDDLEMFKQRVAEVKSQYANDLAALQRLQGEEYYEDALDKFLSKDESQYLVPSENNPTAVAAYKAMEALYNSRSQYVLNTKFADDRERLDYTYLHTLLPLEGQVARITEREEKMRREKAKIFPGTVAEFRALDSETQLRVATYLTSDSLKQENMRAQYGWVWRQTQALIDMCGTDGGFMIEVKAAAKKQ</sequence>
<organism evidence="2 3">
    <name type="scientific">Pleurotus eryngii</name>
    <name type="common">Boletus of the steppes</name>
    <dbReference type="NCBI Taxonomy" id="5323"/>
    <lineage>
        <taxon>Eukaryota</taxon>
        <taxon>Fungi</taxon>
        <taxon>Dikarya</taxon>
        <taxon>Basidiomycota</taxon>
        <taxon>Agaricomycotina</taxon>
        <taxon>Agaricomycetes</taxon>
        <taxon>Agaricomycetidae</taxon>
        <taxon>Agaricales</taxon>
        <taxon>Pleurotineae</taxon>
        <taxon>Pleurotaceae</taxon>
        <taxon>Pleurotus</taxon>
    </lineage>
</organism>